<accession>A0A542E5L6</accession>
<feature type="domain" description="DUF6504" evidence="2">
    <location>
        <begin position="51"/>
        <end position="148"/>
    </location>
</feature>
<feature type="compositionally biased region" description="Basic and acidic residues" evidence="1">
    <location>
        <begin position="1"/>
        <end position="12"/>
    </location>
</feature>
<sequence length="148" mass="16255">MRRYHDPVDVRSVRVTAPATEPGEQDEQGVGPVEPVEPVVIGVDAPPGTPAGSEAEPVLAPQAFIWHDRLYVVRRVLGRWRQRRAWWRDALDPRPGQATGIAVASREQHVWRVEAGPGRLAGVGVFDLVHDDAPQPGEPEWVLVGVSD</sequence>
<evidence type="ECO:0000259" key="2">
    <source>
        <dbReference type="Pfam" id="PF20114"/>
    </source>
</evidence>
<dbReference type="AlphaFoldDB" id="A0A542E5L6"/>
<evidence type="ECO:0000313" key="4">
    <source>
        <dbReference type="Proteomes" id="UP000317893"/>
    </source>
</evidence>
<keyword evidence="4" id="KW-1185">Reference proteome</keyword>
<dbReference type="EMBL" id="VFMN01000001">
    <property type="protein sequence ID" value="TQJ10617.1"/>
    <property type="molecule type" value="Genomic_DNA"/>
</dbReference>
<dbReference type="InterPro" id="IPR045443">
    <property type="entry name" value="DUF6504"/>
</dbReference>
<gene>
    <name evidence="3" type="ORF">FB458_3746</name>
</gene>
<protein>
    <recommendedName>
        <fullName evidence="2">DUF6504 domain-containing protein</fullName>
    </recommendedName>
</protein>
<reference evidence="3 4" key="1">
    <citation type="submission" date="2019-06" db="EMBL/GenBank/DDBJ databases">
        <title>Sequencing the genomes of 1000 actinobacteria strains.</title>
        <authorList>
            <person name="Klenk H.-P."/>
        </authorList>
    </citation>
    <scope>NUCLEOTIDE SEQUENCE [LARGE SCALE GENOMIC DNA]</scope>
    <source>
        <strain evidence="3 4">DSM 18607</strain>
    </source>
</reference>
<proteinExistence type="predicted"/>
<organism evidence="3 4">
    <name type="scientific">Lapillicoccus jejuensis</name>
    <dbReference type="NCBI Taxonomy" id="402171"/>
    <lineage>
        <taxon>Bacteria</taxon>
        <taxon>Bacillati</taxon>
        <taxon>Actinomycetota</taxon>
        <taxon>Actinomycetes</taxon>
        <taxon>Micrococcales</taxon>
        <taxon>Intrasporangiaceae</taxon>
        <taxon>Lapillicoccus</taxon>
    </lineage>
</organism>
<dbReference type="Proteomes" id="UP000317893">
    <property type="component" value="Unassembled WGS sequence"/>
</dbReference>
<dbReference type="RefSeq" id="WP_246061369.1">
    <property type="nucleotide sequence ID" value="NZ_BAAAPR010000012.1"/>
</dbReference>
<dbReference type="Pfam" id="PF20114">
    <property type="entry name" value="DUF6504"/>
    <property type="match status" value="1"/>
</dbReference>
<name>A0A542E5L6_9MICO</name>
<feature type="region of interest" description="Disordered" evidence="1">
    <location>
        <begin position="1"/>
        <end position="32"/>
    </location>
</feature>
<evidence type="ECO:0000313" key="3">
    <source>
        <dbReference type="EMBL" id="TQJ10617.1"/>
    </source>
</evidence>
<comment type="caution">
    <text evidence="3">The sequence shown here is derived from an EMBL/GenBank/DDBJ whole genome shotgun (WGS) entry which is preliminary data.</text>
</comment>
<evidence type="ECO:0000256" key="1">
    <source>
        <dbReference type="SAM" id="MobiDB-lite"/>
    </source>
</evidence>